<evidence type="ECO:0008006" key="3">
    <source>
        <dbReference type="Google" id="ProtNLM"/>
    </source>
</evidence>
<organism evidence="1 2">
    <name type="scientific">Galerina marginata (strain CBS 339.88)</name>
    <dbReference type="NCBI Taxonomy" id="685588"/>
    <lineage>
        <taxon>Eukaryota</taxon>
        <taxon>Fungi</taxon>
        <taxon>Dikarya</taxon>
        <taxon>Basidiomycota</taxon>
        <taxon>Agaricomycotina</taxon>
        <taxon>Agaricomycetes</taxon>
        <taxon>Agaricomycetidae</taxon>
        <taxon>Agaricales</taxon>
        <taxon>Agaricineae</taxon>
        <taxon>Strophariaceae</taxon>
        <taxon>Galerina</taxon>
    </lineage>
</organism>
<proteinExistence type="predicted"/>
<sequence>MGPSLPYDIWCLVANFIPKLELSRLYRVNSAFFHMAMNERYCQVMIHDIADENTRRCLMNMSPVVATRVRTLILRPHLFGKFMNTHIVPFAGRLNFVRQAGKHIKSSALLRHLTCMTEVTSLTIGCYPSDDLRMFNSTTLLIAAAWSAHGSRVRSLSLAIPLEAYPKVLTAAPTFKSLEDLNITLRVEHAIPIAIDETIFSLIISFIGLHAQSLHGLSVDIPRAAVNPFRFFHNLGQLPQLKRLSINLPLNRLRPGFLTGIDSFLRKQANTLRDLSILICDLLPNNLSLLLTPDDFFSHPIFQVQIRLTYLELGLLPWTKTGQRSLMTASLTRYLYPMRMTLSRLALRDHTLTFTEVQSVVAVFSTPGSQLQSLEMRIYFLSCNLLDLLSQRLPNLHHLELGFEALTGQDSGAWIETVYWYRFTHSLEASTFFEGMANRTYPDWALRRLTMPTYYCSGKWNETRALLVAALPSVVTFNGLSPDEFVKVPDYTRSY</sequence>
<evidence type="ECO:0000313" key="1">
    <source>
        <dbReference type="EMBL" id="KDR78813.1"/>
    </source>
</evidence>
<dbReference type="OrthoDB" id="3039255at2759"/>
<dbReference type="Proteomes" id="UP000027222">
    <property type="component" value="Unassembled WGS sequence"/>
</dbReference>
<gene>
    <name evidence="1" type="ORF">GALMADRAFT_244391</name>
</gene>
<dbReference type="AlphaFoldDB" id="A0A067TIK8"/>
<name>A0A067TIK8_GALM3</name>
<dbReference type="HOGENOM" id="CLU_028894_2_0_1"/>
<evidence type="ECO:0000313" key="2">
    <source>
        <dbReference type="Proteomes" id="UP000027222"/>
    </source>
</evidence>
<dbReference type="SUPFAM" id="SSF52047">
    <property type="entry name" value="RNI-like"/>
    <property type="match status" value="1"/>
</dbReference>
<reference evidence="2" key="1">
    <citation type="journal article" date="2014" name="Proc. Natl. Acad. Sci. U.S.A.">
        <title>Extensive sampling of basidiomycete genomes demonstrates inadequacy of the white-rot/brown-rot paradigm for wood decay fungi.</title>
        <authorList>
            <person name="Riley R."/>
            <person name="Salamov A.A."/>
            <person name="Brown D.W."/>
            <person name="Nagy L.G."/>
            <person name="Floudas D."/>
            <person name="Held B.W."/>
            <person name="Levasseur A."/>
            <person name="Lombard V."/>
            <person name="Morin E."/>
            <person name="Otillar R."/>
            <person name="Lindquist E.A."/>
            <person name="Sun H."/>
            <person name="LaButti K.M."/>
            <person name="Schmutz J."/>
            <person name="Jabbour D."/>
            <person name="Luo H."/>
            <person name="Baker S.E."/>
            <person name="Pisabarro A.G."/>
            <person name="Walton J.D."/>
            <person name="Blanchette R.A."/>
            <person name="Henrissat B."/>
            <person name="Martin F."/>
            <person name="Cullen D."/>
            <person name="Hibbett D.S."/>
            <person name="Grigoriev I.V."/>
        </authorList>
    </citation>
    <scope>NUCLEOTIDE SEQUENCE [LARGE SCALE GENOMIC DNA]</scope>
    <source>
        <strain evidence="2">CBS 339.88</strain>
    </source>
</reference>
<keyword evidence="2" id="KW-1185">Reference proteome</keyword>
<protein>
    <recommendedName>
        <fullName evidence="3">F-box domain-containing protein</fullName>
    </recommendedName>
</protein>
<dbReference type="EMBL" id="KL142374">
    <property type="protein sequence ID" value="KDR78813.1"/>
    <property type="molecule type" value="Genomic_DNA"/>
</dbReference>
<accession>A0A067TIK8</accession>